<feature type="domain" description="Phage head morphogenesis" evidence="1">
    <location>
        <begin position="230"/>
        <end position="340"/>
    </location>
</feature>
<sequence>MTPRDLELLADKLSPAIRRAFLQAVEASQRAATIQLVTELVAAGRVDALLAALGFDEARFSPVAEAIRSAFVGGAQAGIGELPVLSLRQQIRGSYNPASPSPVLRWSFDMRNPVAERWLRDNSSRLITGIIDDQRGLIRGALQQGMLVGRNPRQTPLDLVGRVSETGRRAGGMVGLTSQQAQFVANVRQQLASGEPRQMAAYFGRQRRDKRLDGIVNRAIKAGKPVAPADIEKIAGRYSDRLLALRGEVIARTESLTAMNAGREESYRQQVEAGRVLPENIECDWSATGDERTRHSHAAMNGQKRRFGDPFQTPSGALMHYPADTSLGAGPEETIQCRCMKQYRINMTAEVLRGRQVR</sequence>
<dbReference type="Proteomes" id="UP000487117">
    <property type="component" value="Unassembled WGS sequence"/>
</dbReference>
<dbReference type="EMBL" id="WNDS01000002">
    <property type="protein sequence ID" value="KAF1016182.1"/>
    <property type="molecule type" value="Genomic_DNA"/>
</dbReference>
<evidence type="ECO:0000259" key="1">
    <source>
        <dbReference type="Pfam" id="PF04233"/>
    </source>
</evidence>
<dbReference type="InterPro" id="IPR006528">
    <property type="entry name" value="Phage_head_morphogenesis_dom"/>
</dbReference>
<gene>
    <name evidence="2" type="ORF">GAK31_01671</name>
</gene>
<dbReference type="Pfam" id="PF04233">
    <property type="entry name" value="Phage_Mu_F"/>
    <property type="match status" value="1"/>
</dbReference>
<accession>A0A7V8JMA7</accession>
<evidence type="ECO:0000313" key="2">
    <source>
        <dbReference type="EMBL" id="KAF1016182.1"/>
    </source>
</evidence>
<protein>
    <recommendedName>
        <fullName evidence="1">Phage head morphogenesis domain-containing protein</fullName>
    </recommendedName>
</protein>
<dbReference type="AlphaFoldDB" id="A0A7V8JMA7"/>
<evidence type="ECO:0000313" key="3">
    <source>
        <dbReference type="Proteomes" id="UP000487117"/>
    </source>
</evidence>
<comment type="caution">
    <text evidence="2">The sequence shown here is derived from an EMBL/GenBank/DDBJ whole genome shotgun (WGS) entry which is preliminary data.</text>
</comment>
<name>A0A7V8JMA7_STEMA</name>
<reference evidence="3" key="1">
    <citation type="journal article" date="2020" name="MBio">
        <title>Horizontal gene transfer to a defensive symbiont with a reduced genome amongst a multipartite beetle microbiome.</title>
        <authorList>
            <person name="Waterworth S.C."/>
            <person name="Florez L.V."/>
            <person name="Rees E.R."/>
            <person name="Hertweck C."/>
            <person name="Kaltenpoth M."/>
            <person name="Kwan J.C."/>
        </authorList>
    </citation>
    <scope>NUCLEOTIDE SEQUENCE [LARGE SCALE GENOMIC DNA]</scope>
</reference>
<organism evidence="2 3">
    <name type="scientific">Stenotrophomonas maltophilia</name>
    <name type="common">Pseudomonas maltophilia</name>
    <name type="synonym">Xanthomonas maltophilia</name>
    <dbReference type="NCBI Taxonomy" id="40324"/>
    <lineage>
        <taxon>Bacteria</taxon>
        <taxon>Pseudomonadati</taxon>
        <taxon>Pseudomonadota</taxon>
        <taxon>Gammaproteobacteria</taxon>
        <taxon>Lysobacterales</taxon>
        <taxon>Lysobacteraceae</taxon>
        <taxon>Stenotrophomonas</taxon>
        <taxon>Stenotrophomonas maltophilia group</taxon>
    </lineage>
</organism>
<proteinExistence type="predicted"/>